<accession>D8T147</accession>
<evidence type="ECO:0000313" key="3">
    <source>
        <dbReference type="EMBL" id="EFJ09627.1"/>
    </source>
</evidence>
<dbReference type="InterPro" id="IPR013108">
    <property type="entry name" value="Amidohydro_3"/>
</dbReference>
<dbReference type="InterPro" id="IPR015590">
    <property type="entry name" value="Aldehyde_DH_dom"/>
</dbReference>
<dbReference type="KEGG" id="smo:SELMODRAFT_427921"/>
<dbReference type="Gene3D" id="3.20.20.140">
    <property type="entry name" value="Metal-dependent hydrolases"/>
    <property type="match status" value="1"/>
</dbReference>
<dbReference type="GO" id="GO:0016620">
    <property type="term" value="F:oxidoreductase activity, acting on the aldehyde or oxo group of donors, NAD or NADP as acceptor"/>
    <property type="evidence" value="ECO:0007669"/>
    <property type="project" value="InterPro"/>
</dbReference>
<dbReference type="eggNOG" id="ENOG502QSHE">
    <property type="taxonomic scope" value="Eukaryota"/>
</dbReference>
<protein>
    <recommendedName>
        <fullName evidence="5">Aldehyde dehydrogenase domain-containing protein</fullName>
    </recommendedName>
</protein>
<dbReference type="Proteomes" id="UP000001514">
    <property type="component" value="Unassembled WGS sequence"/>
</dbReference>
<dbReference type="Pfam" id="PF00171">
    <property type="entry name" value="Aldedh"/>
    <property type="match status" value="1"/>
</dbReference>
<gene>
    <name evidence="3" type="ORF">SELMODRAFT_427921</name>
</gene>
<dbReference type="Pfam" id="PF07969">
    <property type="entry name" value="Amidohydro_3"/>
    <property type="match status" value="1"/>
</dbReference>
<evidence type="ECO:0000259" key="2">
    <source>
        <dbReference type="Pfam" id="PF07969"/>
    </source>
</evidence>
<dbReference type="AlphaFoldDB" id="D8T147"/>
<dbReference type="EMBL" id="GL377661">
    <property type="protein sequence ID" value="EFJ09627.1"/>
    <property type="molecule type" value="Genomic_DNA"/>
</dbReference>
<dbReference type="PANTHER" id="PTHR22642">
    <property type="entry name" value="IMIDAZOLONEPROPIONASE"/>
    <property type="match status" value="1"/>
</dbReference>
<organism evidence="4">
    <name type="scientific">Selaginella moellendorffii</name>
    <name type="common">Spikemoss</name>
    <dbReference type="NCBI Taxonomy" id="88036"/>
    <lineage>
        <taxon>Eukaryota</taxon>
        <taxon>Viridiplantae</taxon>
        <taxon>Streptophyta</taxon>
        <taxon>Embryophyta</taxon>
        <taxon>Tracheophyta</taxon>
        <taxon>Lycopodiopsida</taxon>
        <taxon>Selaginellales</taxon>
        <taxon>Selaginellaceae</taxon>
        <taxon>Selaginella</taxon>
    </lineage>
</organism>
<dbReference type="InterPro" id="IPR032466">
    <property type="entry name" value="Metal_Hydrolase"/>
</dbReference>
<feature type="domain" description="Amidohydrolase 3" evidence="2">
    <location>
        <begin position="58"/>
        <end position="170"/>
    </location>
</feature>
<dbReference type="HOGENOM" id="CLU_1104298_0_0_1"/>
<dbReference type="InterPro" id="IPR016161">
    <property type="entry name" value="Ald_DH/histidinol_DH"/>
</dbReference>
<proteinExistence type="predicted"/>
<keyword evidence="4" id="KW-1185">Reference proteome</keyword>
<reference evidence="3 4" key="1">
    <citation type="journal article" date="2011" name="Science">
        <title>The Selaginella genome identifies genetic changes associated with the evolution of vascular plants.</title>
        <authorList>
            <person name="Banks J.A."/>
            <person name="Nishiyama T."/>
            <person name="Hasebe M."/>
            <person name="Bowman J.L."/>
            <person name="Gribskov M."/>
            <person name="dePamphilis C."/>
            <person name="Albert V.A."/>
            <person name="Aono N."/>
            <person name="Aoyama T."/>
            <person name="Ambrose B.A."/>
            <person name="Ashton N.W."/>
            <person name="Axtell M.J."/>
            <person name="Barker E."/>
            <person name="Barker M.S."/>
            <person name="Bennetzen J.L."/>
            <person name="Bonawitz N.D."/>
            <person name="Chapple C."/>
            <person name="Cheng C."/>
            <person name="Correa L.G."/>
            <person name="Dacre M."/>
            <person name="DeBarry J."/>
            <person name="Dreyer I."/>
            <person name="Elias M."/>
            <person name="Engstrom E.M."/>
            <person name="Estelle M."/>
            <person name="Feng L."/>
            <person name="Finet C."/>
            <person name="Floyd S.K."/>
            <person name="Frommer W.B."/>
            <person name="Fujita T."/>
            <person name="Gramzow L."/>
            <person name="Gutensohn M."/>
            <person name="Harholt J."/>
            <person name="Hattori M."/>
            <person name="Heyl A."/>
            <person name="Hirai T."/>
            <person name="Hiwatashi Y."/>
            <person name="Ishikawa M."/>
            <person name="Iwata M."/>
            <person name="Karol K.G."/>
            <person name="Koehler B."/>
            <person name="Kolukisaoglu U."/>
            <person name="Kubo M."/>
            <person name="Kurata T."/>
            <person name="Lalonde S."/>
            <person name="Li K."/>
            <person name="Li Y."/>
            <person name="Litt A."/>
            <person name="Lyons E."/>
            <person name="Manning G."/>
            <person name="Maruyama T."/>
            <person name="Michael T.P."/>
            <person name="Mikami K."/>
            <person name="Miyazaki S."/>
            <person name="Morinaga S."/>
            <person name="Murata T."/>
            <person name="Mueller-Roeber B."/>
            <person name="Nelson D.R."/>
            <person name="Obara M."/>
            <person name="Oguri Y."/>
            <person name="Olmstead R.G."/>
            <person name="Onodera N."/>
            <person name="Petersen B.L."/>
            <person name="Pils B."/>
            <person name="Prigge M."/>
            <person name="Rensing S.A."/>
            <person name="Riano-Pachon D.M."/>
            <person name="Roberts A.W."/>
            <person name="Sato Y."/>
            <person name="Scheller H.V."/>
            <person name="Schulz B."/>
            <person name="Schulz C."/>
            <person name="Shakirov E.V."/>
            <person name="Shibagaki N."/>
            <person name="Shinohara N."/>
            <person name="Shippen D.E."/>
            <person name="Soerensen I."/>
            <person name="Sotooka R."/>
            <person name="Sugimoto N."/>
            <person name="Sugita M."/>
            <person name="Sumikawa N."/>
            <person name="Tanurdzic M."/>
            <person name="Theissen G."/>
            <person name="Ulvskov P."/>
            <person name="Wakazuki S."/>
            <person name="Weng J.K."/>
            <person name="Willats W.W."/>
            <person name="Wipf D."/>
            <person name="Wolf P.G."/>
            <person name="Yang L."/>
            <person name="Zimmer A.D."/>
            <person name="Zhu Q."/>
            <person name="Mitros T."/>
            <person name="Hellsten U."/>
            <person name="Loque D."/>
            <person name="Otillar R."/>
            <person name="Salamov A."/>
            <person name="Schmutz J."/>
            <person name="Shapiro H."/>
            <person name="Lindquist E."/>
            <person name="Lucas S."/>
            <person name="Rokhsar D."/>
            <person name="Grigoriev I.V."/>
        </authorList>
    </citation>
    <scope>NUCLEOTIDE SEQUENCE [LARGE SCALE GENOMIC DNA]</scope>
</reference>
<dbReference type="STRING" id="88036.D8T147"/>
<dbReference type="SUPFAM" id="SSF51556">
    <property type="entry name" value="Metallo-dependent hydrolases"/>
    <property type="match status" value="1"/>
</dbReference>
<feature type="domain" description="Aldehyde dehydrogenase" evidence="1">
    <location>
        <begin position="191"/>
        <end position="240"/>
    </location>
</feature>
<sequence length="252" mass="28224">MTCFHLEAFHQLLHLDKQSLCLEKKNKRKEKRETSTLDMHYEDDPNNFGLCVADLSWLSESVSAASELKLQLAVHAIGDAAYDDVLGIYTDAISKHPRQGHRLRVEHAQHLSPGAHLKFGKFSISVSMQPEQLLDDAYYAMKKLGEKHSRRSYNLRSLLGNGSVVALGSNWPRTRARSQAMDLLPGAYRQAFSVLKAGGVCLNDLPSMRIGRQPYGGIKDSGIQQEGVKYAMDNMLETKVLVMRNVGNTSYF</sequence>
<evidence type="ECO:0000313" key="4">
    <source>
        <dbReference type="Proteomes" id="UP000001514"/>
    </source>
</evidence>
<dbReference type="InterPro" id="IPR016163">
    <property type="entry name" value="Ald_DH_C"/>
</dbReference>
<dbReference type="InParanoid" id="D8T147"/>
<dbReference type="PANTHER" id="PTHR22642:SF2">
    <property type="entry name" value="PROTEIN LONG AFTER FAR-RED 3"/>
    <property type="match status" value="1"/>
</dbReference>
<dbReference type="SUPFAM" id="SSF53720">
    <property type="entry name" value="ALDH-like"/>
    <property type="match status" value="1"/>
</dbReference>
<dbReference type="Gene3D" id="3.40.309.10">
    <property type="entry name" value="Aldehyde Dehydrogenase, Chain A, domain 2"/>
    <property type="match status" value="1"/>
</dbReference>
<name>D8T147_SELML</name>
<evidence type="ECO:0008006" key="5">
    <source>
        <dbReference type="Google" id="ProtNLM"/>
    </source>
</evidence>
<dbReference type="Gramene" id="EFJ09627">
    <property type="protein sequence ID" value="EFJ09627"/>
    <property type="gene ID" value="SELMODRAFT_427921"/>
</dbReference>
<evidence type="ECO:0000259" key="1">
    <source>
        <dbReference type="Pfam" id="PF00171"/>
    </source>
</evidence>